<feature type="region of interest" description="Disordered" evidence="1">
    <location>
        <begin position="204"/>
        <end position="224"/>
    </location>
</feature>
<evidence type="ECO:0000313" key="2">
    <source>
        <dbReference type="EMBL" id="KAH3711580.1"/>
    </source>
</evidence>
<evidence type="ECO:0000313" key="3">
    <source>
        <dbReference type="Proteomes" id="UP000828390"/>
    </source>
</evidence>
<evidence type="ECO:0000256" key="1">
    <source>
        <dbReference type="SAM" id="MobiDB-lite"/>
    </source>
</evidence>
<comment type="caution">
    <text evidence="2">The sequence shown here is derived from an EMBL/GenBank/DDBJ whole genome shotgun (WGS) entry which is preliminary data.</text>
</comment>
<dbReference type="EMBL" id="JAIWYP010000014">
    <property type="protein sequence ID" value="KAH3711580.1"/>
    <property type="molecule type" value="Genomic_DNA"/>
</dbReference>
<dbReference type="AlphaFoldDB" id="A0A9D3Z6L8"/>
<proteinExistence type="predicted"/>
<name>A0A9D3Z6L8_DREPO</name>
<organism evidence="2 3">
    <name type="scientific">Dreissena polymorpha</name>
    <name type="common">Zebra mussel</name>
    <name type="synonym">Mytilus polymorpha</name>
    <dbReference type="NCBI Taxonomy" id="45954"/>
    <lineage>
        <taxon>Eukaryota</taxon>
        <taxon>Metazoa</taxon>
        <taxon>Spiralia</taxon>
        <taxon>Lophotrochozoa</taxon>
        <taxon>Mollusca</taxon>
        <taxon>Bivalvia</taxon>
        <taxon>Autobranchia</taxon>
        <taxon>Heteroconchia</taxon>
        <taxon>Euheterodonta</taxon>
        <taxon>Imparidentia</taxon>
        <taxon>Neoheterodontei</taxon>
        <taxon>Myida</taxon>
        <taxon>Dreissenoidea</taxon>
        <taxon>Dreissenidae</taxon>
        <taxon>Dreissena</taxon>
    </lineage>
</organism>
<sequence>MKTRRIWVSAGHVVLDRKQNCATIARTPACHVMFRSMCRVYLARRFRKQDVQAKALDRTGSVKQNDIRLSRGSSCLEGLVQLPRGRVADGVKPRIRRAGSDRLLPGAGLHRAIRRSTVRIYSASPASTVPSTGLTVAMTALTSPSRGWGSPVGVEELNRGRGIDHNLVDPIWLMAIRGQNRSFSWSVLSYVTYRALSIVSSTMDQRPSTTGSRGRVCGEDNVLR</sequence>
<dbReference type="Proteomes" id="UP000828390">
    <property type="component" value="Unassembled WGS sequence"/>
</dbReference>
<keyword evidence="3" id="KW-1185">Reference proteome</keyword>
<gene>
    <name evidence="2" type="ORF">DPMN_071251</name>
</gene>
<protein>
    <submittedName>
        <fullName evidence="2">Uncharacterized protein</fullName>
    </submittedName>
</protein>
<reference evidence="2" key="2">
    <citation type="submission" date="2020-11" db="EMBL/GenBank/DDBJ databases">
        <authorList>
            <person name="McCartney M.A."/>
            <person name="Auch B."/>
            <person name="Kono T."/>
            <person name="Mallez S."/>
            <person name="Becker A."/>
            <person name="Gohl D.M."/>
            <person name="Silverstein K.A.T."/>
            <person name="Koren S."/>
            <person name="Bechman K.B."/>
            <person name="Herman A."/>
            <person name="Abrahante J.E."/>
            <person name="Garbe J."/>
        </authorList>
    </citation>
    <scope>NUCLEOTIDE SEQUENCE</scope>
    <source>
        <strain evidence="2">Duluth1</strain>
        <tissue evidence="2">Whole animal</tissue>
    </source>
</reference>
<reference evidence="2" key="1">
    <citation type="journal article" date="2019" name="bioRxiv">
        <title>The Genome of the Zebra Mussel, Dreissena polymorpha: A Resource for Invasive Species Research.</title>
        <authorList>
            <person name="McCartney M.A."/>
            <person name="Auch B."/>
            <person name="Kono T."/>
            <person name="Mallez S."/>
            <person name="Zhang Y."/>
            <person name="Obille A."/>
            <person name="Becker A."/>
            <person name="Abrahante J.E."/>
            <person name="Garbe J."/>
            <person name="Badalamenti J.P."/>
            <person name="Herman A."/>
            <person name="Mangelson H."/>
            <person name="Liachko I."/>
            <person name="Sullivan S."/>
            <person name="Sone E.D."/>
            <person name="Koren S."/>
            <person name="Silverstein K.A.T."/>
            <person name="Beckman K.B."/>
            <person name="Gohl D.M."/>
        </authorList>
    </citation>
    <scope>NUCLEOTIDE SEQUENCE</scope>
    <source>
        <strain evidence="2">Duluth1</strain>
        <tissue evidence="2">Whole animal</tissue>
    </source>
</reference>
<accession>A0A9D3Z6L8</accession>